<name>X1CZG1_9ZZZZ</name>
<feature type="domain" description="Carbohydrate kinase FGGY N-terminal" evidence="1">
    <location>
        <begin position="22"/>
        <end position="72"/>
    </location>
</feature>
<dbReference type="GO" id="GO:0016301">
    <property type="term" value="F:kinase activity"/>
    <property type="evidence" value="ECO:0007669"/>
    <property type="project" value="InterPro"/>
</dbReference>
<protein>
    <recommendedName>
        <fullName evidence="1">Carbohydrate kinase FGGY N-terminal domain-containing protein</fullName>
    </recommendedName>
</protein>
<reference evidence="2" key="1">
    <citation type="journal article" date="2014" name="Front. Microbiol.">
        <title>High frequency of phylogenetically diverse reductive dehalogenase-homologous genes in deep subseafloor sedimentary metagenomes.</title>
        <authorList>
            <person name="Kawai M."/>
            <person name="Futagami T."/>
            <person name="Toyoda A."/>
            <person name="Takaki Y."/>
            <person name="Nishi S."/>
            <person name="Hori S."/>
            <person name="Arai W."/>
            <person name="Tsubouchi T."/>
            <person name="Morono Y."/>
            <person name="Uchiyama I."/>
            <person name="Ito T."/>
            <person name="Fujiyama A."/>
            <person name="Inagaki F."/>
            <person name="Takami H."/>
        </authorList>
    </citation>
    <scope>NUCLEOTIDE SEQUENCE</scope>
    <source>
        <strain evidence="2">Expedition CK06-06</strain>
    </source>
</reference>
<dbReference type="Gene3D" id="3.30.420.40">
    <property type="match status" value="1"/>
</dbReference>
<sequence length="79" mass="9107">MVSNEDYFFFINDDIEGFAKSYNTDEIWRKLTNCIINTLKKSKINSKNIIGITSCTQRQACIFLSKEEEVIYAGPNCDL</sequence>
<dbReference type="InterPro" id="IPR018484">
    <property type="entry name" value="FGGY_N"/>
</dbReference>
<feature type="non-terminal residue" evidence="2">
    <location>
        <position position="79"/>
    </location>
</feature>
<dbReference type="AlphaFoldDB" id="X1CZG1"/>
<dbReference type="EMBL" id="BART01010589">
    <property type="protein sequence ID" value="GAG89606.1"/>
    <property type="molecule type" value="Genomic_DNA"/>
</dbReference>
<gene>
    <name evidence="2" type="ORF">S01H4_22953</name>
</gene>
<accession>X1CZG1</accession>
<proteinExistence type="predicted"/>
<evidence type="ECO:0000259" key="1">
    <source>
        <dbReference type="Pfam" id="PF00370"/>
    </source>
</evidence>
<organism evidence="2">
    <name type="scientific">marine sediment metagenome</name>
    <dbReference type="NCBI Taxonomy" id="412755"/>
    <lineage>
        <taxon>unclassified sequences</taxon>
        <taxon>metagenomes</taxon>
        <taxon>ecological metagenomes</taxon>
    </lineage>
</organism>
<evidence type="ECO:0000313" key="2">
    <source>
        <dbReference type="EMBL" id="GAG89606.1"/>
    </source>
</evidence>
<dbReference type="Pfam" id="PF00370">
    <property type="entry name" value="FGGY_N"/>
    <property type="match status" value="1"/>
</dbReference>
<comment type="caution">
    <text evidence="2">The sequence shown here is derived from an EMBL/GenBank/DDBJ whole genome shotgun (WGS) entry which is preliminary data.</text>
</comment>
<dbReference type="GO" id="GO:0005975">
    <property type="term" value="P:carbohydrate metabolic process"/>
    <property type="evidence" value="ECO:0007669"/>
    <property type="project" value="InterPro"/>
</dbReference>